<keyword evidence="6" id="KW-1185">Reference proteome</keyword>
<dbReference type="InterPro" id="IPR011029">
    <property type="entry name" value="DEATH-like_dom_sf"/>
</dbReference>
<dbReference type="GeneID" id="100891098"/>
<dbReference type="Gene3D" id="1.10.533.10">
    <property type="entry name" value="Death Domain, Fas"/>
    <property type="match status" value="1"/>
</dbReference>
<dbReference type="KEGG" id="spu:100891098"/>
<dbReference type="InterPro" id="IPR027417">
    <property type="entry name" value="P-loop_NTPase"/>
</dbReference>
<dbReference type="AlphaFoldDB" id="A0A7M7PEM2"/>
<evidence type="ECO:0000313" key="6">
    <source>
        <dbReference type="Proteomes" id="UP000007110"/>
    </source>
</evidence>
<evidence type="ECO:0000313" key="5">
    <source>
        <dbReference type="EnsemblMetazoa" id="XP_030849197"/>
    </source>
</evidence>
<protein>
    <recommendedName>
        <fullName evidence="7">Death domain-containing protein</fullName>
    </recommendedName>
</protein>
<reference evidence="5" key="2">
    <citation type="submission" date="2021-01" db="UniProtKB">
        <authorList>
            <consortium name="EnsemblMetazoa"/>
        </authorList>
    </citation>
    <scope>IDENTIFICATION</scope>
</reference>
<dbReference type="PANTHER" id="PTHR47679:SF2">
    <property type="entry name" value="C-TERMINAL OF ROC (COR) DOMAIN-CONTAINING PROTEIN"/>
    <property type="match status" value="1"/>
</dbReference>
<organism evidence="5 6">
    <name type="scientific">Strongylocentrotus purpuratus</name>
    <name type="common">Purple sea urchin</name>
    <dbReference type="NCBI Taxonomy" id="7668"/>
    <lineage>
        <taxon>Eukaryota</taxon>
        <taxon>Metazoa</taxon>
        <taxon>Echinodermata</taxon>
        <taxon>Eleutherozoa</taxon>
        <taxon>Echinozoa</taxon>
        <taxon>Echinoidea</taxon>
        <taxon>Euechinoidea</taxon>
        <taxon>Echinacea</taxon>
        <taxon>Camarodonta</taxon>
        <taxon>Echinidea</taxon>
        <taxon>Strongylocentrotidae</taxon>
        <taxon>Strongylocentrotus</taxon>
    </lineage>
</organism>
<dbReference type="Gene3D" id="3.40.50.300">
    <property type="entry name" value="P-loop containing nucleotide triphosphate hydrolases"/>
    <property type="match status" value="1"/>
</dbReference>
<proteinExistence type="predicted"/>
<dbReference type="OMA" id="MVFYIDS"/>
<dbReference type="Pfam" id="PF16095">
    <property type="entry name" value="COR-A"/>
    <property type="match status" value="1"/>
</dbReference>
<feature type="region of interest" description="Disordered" evidence="2">
    <location>
        <begin position="540"/>
        <end position="563"/>
    </location>
</feature>
<name>A0A7M7PEM2_STRPU</name>
<keyword evidence="1" id="KW-0677">Repeat</keyword>
<feature type="domain" description="C-terminal of Roc COR-B" evidence="4">
    <location>
        <begin position="375"/>
        <end position="498"/>
    </location>
</feature>
<dbReference type="PANTHER" id="PTHR47679">
    <property type="entry name" value="PROTEIN TORNADO 1"/>
    <property type="match status" value="1"/>
</dbReference>
<dbReference type="EnsemblMetazoa" id="XM_030993337">
    <property type="protein sequence ID" value="XP_030849197"/>
    <property type="gene ID" value="LOC100891098"/>
</dbReference>
<evidence type="ECO:0000256" key="1">
    <source>
        <dbReference type="ARBA" id="ARBA00022737"/>
    </source>
</evidence>
<dbReference type="Gene3D" id="1.10.10.10">
    <property type="entry name" value="Winged helix-like DNA-binding domain superfamily/Winged helix DNA-binding domain"/>
    <property type="match status" value="1"/>
</dbReference>
<dbReference type="InterPro" id="IPR032171">
    <property type="entry name" value="COR-A"/>
</dbReference>
<evidence type="ECO:0008006" key="7">
    <source>
        <dbReference type="Google" id="ProtNLM"/>
    </source>
</evidence>
<dbReference type="InterPro" id="IPR057263">
    <property type="entry name" value="COR-B"/>
</dbReference>
<dbReference type="InParanoid" id="A0A7M7PEM2"/>
<feature type="domain" description="COR" evidence="3">
    <location>
        <begin position="209"/>
        <end position="357"/>
    </location>
</feature>
<evidence type="ECO:0000256" key="2">
    <source>
        <dbReference type="SAM" id="MobiDB-lite"/>
    </source>
</evidence>
<reference evidence="6" key="1">
    <citation type="submission" date="2015-02" db="EMBL/GenBank/DDBJ databases">
        <title>Genome sequencing for Strongylocentrotus purpuratus.</title>
        <authorList>
            <person name="Murali S."/>
            <person name="Liu Y."/>
            <person name="Vee V."/>
            <person name="English A."/>
            <person name="Wang M."/>
            <person name="Skinner E."/>
            <person name="Han Y."/>
            <person name="Muzny D.M."/>
            <person name="Worley K.C."/>
            <person name="Gibbs R.A."/>
        </authorList>
    </citation>
    <scope>NUCLEOTIDE SEQUENCE</scope>
</reference>
<dbReference type="OrthoDB" id="5964455at2759"/>
<evidence type="ECO:0000259" key="3">
    <source>
        <dbReference type="Pfam" id="PF16095"/>
    </source>
</evidence>
<dbReference type="RefSeq" id="XP_030849197.1">
    <property type="nucleotide sequence ID" value="XM_030993337.1"/>
</dbReference>
<dbReference type="Pfam" id="PF25497">
    <property type="entry name" value="COR-B"/>
    <property type="match status" value="1"/>
</dbReference>
<evidence type="ECO:0000259" key="4">
    <source>
        <dbReference type="Pfam" id="PF25497"/>
    </source>
</evidence>
<sequence>MGDAESSVKVLPTSGNEKIARISQGITREEIINVKSSALDITYSMWDFGGQEIYYITHPLFLSWRSLYILVIPLHLELSDDAPRKEDEKQLKGSAVRTHRTILDLLHFWLMSVYTHAVPESHLDSRYEPKVLLIGTFAGDEGLRISKEKVESKVQELKEMIESKPYKKQVLFPICVIDNQFSERSEVNKIQDRIDGLVKDSEYMKVRKPIKWRTFLTEIEGSDQNTLTVKEARTTMTSLGIDDDKEADDVLKFCHDIGHLIYHQGCELIVLKPQFLNSIVSNIITVIDSEKMEGDLAKYWRDLKDKGVLSIELIKAVWKEQKGHRDQLDNIIDMMIKFDLICEIPEKPDGRRQFFVPCRSSPMLHEKESHDKGHTVEFTIDFHHFLPDGFLHRFYVRMARWSMQNKKSIKPTFHCRQMVFYIDSRHRVVMTNEINIKECHQIKVEIYATVPVGAPATVNLDGKIIEDLHGTLEDLKKRWAGRIEYSVGIVCPNCSKHGDKELIRIRDILTDQDEYASCDDGCPSIYVGDILRAFNKGTTKTSLEKTKPPQGASAAAGEVSSTPKAREVDNAMLNTLARYIPSYAYNTFSEKLGIEHTQARNILDKYSSDYEKSTRECIAKWMDRSTRSVTDLHDVLRETELGGLIVHCN</sequence>
<dbReference type="InterPro" id="IPR036388">
    <property type="entry name" value="WH-like_DNA-bd_sf"/>
</dbReference>
<accession>A0A7M7PEM2</accession>
<dbReference type="Proteomes" id="UP000007110">
    <property type="component" value="Unassembled WGS sequence"/>
</dbReference>